<dbReference type="PROSITE" id="PS51257">
    <property type="entry name" value="PROKAR_LIPOPROTEIN"/>
    <property type="match status" value="1"/>
</dbReference>
<evidence type="ECO:0000313" key="1">
    <source>
        <dbReference type="EMBL" id="RLZ07793.1"/>
    </source>
</evidence>
<gene>
    <name evidence="1" type="ORF">EAH69_11035</name>
</gene>
<keyword evidence="2" id="KW-1185">Reference proteome</keyword>
<evidence type="ECO:0008006" key="3">
    <source>
        <dbReference type="Google" id="ProtNLM"/>
    </source>
</evidence>
<dbReference type="RefSeq" id="WP_121935265.1">
    <property type="nucleotide sequence ID" value="NZ_RDOJ01000016.1"/>
</dbReference>
<proteinExistence type="predicted"/>
<comment type="caution">
    <text evidence="1">The sequence shown here is derived from an EMBL/GenBank/DDBJ whole genome shotgun (WGS) entry which is preliminary data.</text>
</comment>
<dbReference type="Proteomes" id="UP000275348">
    <property type="component" value="Unassembled WGS sequence"/>
</dbReference>
<dbReference type="OrthoDB" id="1448844at2"/>
<dbReference type="AlphaFoldDB" id="A0A3L9M5H6"/>
<reference evidence="1 2" key="1">
    <citation type="submission" date="2018-10" db="EMBL/GenBank/DDBJ databases">
        <authorList>
            <person name="Chen X."/>
        </authorList>
    </citation>
    <scope>NUCLEOTIDE SEQUENCE [LARGE SCALE GENOMIC DNA]</scope>
    <source>
        <strain evidence="1 2">YIM 102668</strain>
    </source>
</reference>
<dbReference type="EMBL" id="RDOJ01000016">
    <property type="protein sequence ID" value="RLZ07793.1"/>
    <property type="molecule type" value="Genomic_DNA"/>
</dbReference>
<sequence length="143" mass="16544">MKRILIALFIMFSLISCLKNNINGIIISDTLLSNQSFQENKNLNKIINQCLNKEFNGFKKLLEYNCGEGTGCYNLGYILTQIIFRIGEDEYIKVISKLSKKDQINLNSFIKVGLEYGDNNYDEKMDNLRINDTFPKIVNFTNH</sequence>
<organism evidence="1 2">
    <name type="scientific">Faecalibacter macacae</name>
    <dbReference type="NCBI Taxonomy" id="1859289"/>
    <lineage>
        <taxon>Bacteria</taxon>
        <taxon>Pseudomonadati</taxon>
        <taxon>Bacteroidota</taxon>
        <taxon>Flavobacteriia</taxon>
        <taxon>Flavobacteriales</taxon>
        <taxon>Weeksellaceae</taxon>
        <taxon>Faecalibacter</taxon>
    </lineage>
</organism>
<protein>
    <recommendedName>
        <fullName evidence="3">Lipoprotein</fullName>
    </recommendedName>
</protein>
<evidence type="ECO:0000313" key="2">
    <source>
        <dbReference type="Proteomes" id="UP000275348"/>
    </source>
</evidence>
<accession>A0A3L9M5H6</accession>
<name>A0A3L9M5H6_9FLAO</name>